<dbReference type="NCBIfam" id="TIGR01262">
    <property type="entry name" value="maiA"/>
    <property type="match status" value="1"/>
</dbReference>
<keyword evidence="4" id="KW-0413">Isomerase</keyword>
<dbReference type="InterPro" id="IPR034333">
    <property type="entry name" value="GST_Zeta_N"/>
</dbReference>
<feature type="domain" description="GST C-terminal" evidence="3">
    <location>
        <begin position="86"/>
        <end position="210"/>
    </location>
</feature>
<dbReference type="InterPro" id="IPR005955">
    <property type="entry name" value="GST_Zeta"/>
</dbReference>
<reference evidence="4 5" key="1">
    <citation type="submission" date="2018-01" db="EMBL/GenBank/DDBJ databases">
        <title>Whole genome sequencing of Histamine producing bacteria.</title>
        <authorList>
            <person name="Butler K."/>
        </authorList>
    </citation>
    <scope>NUCLEOTIDE SEQUENCE [LARGE SCALE GENOMIC DNA]</scope>
    <source>
        <strain evidence="4 5">DSM 100436</strain>
    </source>
</reference>
<evidence type="ECO:0000256" key="1">
    <source>
        <dbReference type="ARBA" id="ARBA00010007"/>
    </source>
</evidence>
<dbReference type="InterPro" id="IPR036282">
    <property type="entry name" value="Glutathione-S-Trfase_C_sf"/>
</dbReference>
<name>A0A2T3P0E8_9GAMM</name>
<gene>
    <name evidence="4" type="primary">maiA</name>
    <name evidence="4" type="ORF">C9I98_01570</name>
</gene>
<dbReference type="InterPro" id="IPR010987">
    <property type="entry name" value="Glutathione-S-Trfase_C-like"/>
</dbReference>
<evidence type="ECO:0000313" key="4">
    <source>
        <dbReference type="EMBL" id="PSW21980.1"/>
    </source>
</evidence>
<dbReference type="Pfam" id="PF13417">
    <property type="entry name" value="GST_N_3"/>
    <property type="match status" value="1"/>
</dbReference>
<dbReference type="PROSITE" id="PS50405">
    <property type="entry name" value="GST_CTER"/>
    <property type="match status" value="1"/>
</dbReference>
<dbReference type="SUPFAM" id="SSF52833">
    <property type="entry name" value="Thioredoxin-like"/>
    <property type="match status" value="1"/>
</dbReference>
<dbReference type="Gene3D" id="3.40.30.10">
    <property type="entry name" value="Glutaredoxin"/>
    <property type="match status" value="1"/>
</dbReference>
<accession>A0A2T3P0E8</accession>
<protein>
    <submittedName>
        <fullName evidence="4">Maleylacetoacetate isomerase</fullName>
    </submittedName>
</protein>
<dbReference type="AlphaFoldDB" id="A0A2T3P0E8"/>
<dbReference type="SFLD" id="SFLDG00358">
    <property type="entry name" value="Main_(cytGST)"/>
    <property type="match status" value="1"/>
</dbReference>
<dbReference type="Gene3D" id="1.20.1050.10">
    <property type="match status" value="1"/>
</dbReference>
<comment type="similarity">
    <text evidence="1">Belongs to the GST superfamily. Zeta family.</text>
</comment>
<proteinExistence type="inferred from homology"/>
<dbReference type="RefSeq" id="WP_107271477.1">
    <property type="nucleotide sequence ID" value="NZ_PYMA01000001.1"/>
</dbReference>
<evidence type="ECO:0000313" key="5">
    <source>
        <dbReference type="Proteomes" id="UP000241771"/>
    </source>
</evidence>
<keyword evidence="5" id="KW-1185">Reference proteome</keyword>
<evidence type="ECO:0000259" key="2">
    <source>
        <dbReference type="PROSITE" id="PS50404"/>
    </source>
</evidence>
<dbReference type="InterPro" id="IPR036249">
    <property type="entry name" value="Thioredoxin-like_sf"/>
</dbReference>
<dbReference type="GO" id="GO:0016034">
    <property type="term" value="F:maleylacetoacetate isomerase activity"/>
    <property type="evidence" value="ECO:0007669"/>
    <property type="project" value="TreeGrafter"/>
</dbReference>
<evidence type="ECO:0000259" key="3">
    <source>
        <dbReference type="PROSITE" id="PS50405"/>
    </source>
</evidence>
<dbReference type="CDD" id="cd03191">
    <property type="entry name" value="GST_C_Zeta"/>
    <property type="match status" value="1"/>
</dbReference>
<dbReference type="SUPFAM" id="SSF47616">
    <property type="entry name" value="GST C-terminal domain-like"/>
    <property type="match status" value="1"/>
</dbReference>
<dbReference type="GO" id="GO:0006559">
    <property type="term" value="P:L-phenylalanine catabolic process"/>
    <property type="evidence" value="ECO:0007669"/>
    <property type="project" value="TreeGrafter"/>
</dbReference>
<dbReference type="PANTHER" id="PTHR42673:SF4">
    <property type="entry name" value="MALEYLACETOACETATE ISOMERASE"/>
    <property type="match status" value="1"/>
</dbReference>
<dbReference type="GO" id="GO:0006749">
    <property type="term" value="P:glutathione metabolic process"/>
    <property type="evidence" value="ECO:0007669"/>
    <property type="project" value="TreeGrafter"/>
</dbReference>
<dbReference type="Proteomes" id="UP000241771">
    <property type="component" value="Unassembled WGS sequence"/>
</dbReference>
<dbReference type="SFLD" id="SFLDS00019">
    <property type="entry name" value="Glutathione_Transferase_(cytos"/>
    <property type="match status" value="1"/>
</dbReference>
<dbReference type="InterPro" id="IPR004045">
    <property type="entry name" value="Glutathione_S-Trfase_N"/>
</dbReference>
<organism evidence="4 5">
    <name type="scientific">Photobacterium sanctipauli</name>
    <dbReference type="NCBI Taxonomy" id="1342794"/>
    <lineage>
        <taxon>Bacteria</taxon>
        <taxon>Pseudomonadati</taxon>
        <taxon>Pseudomonadota</taxon>
        <taxon>Gammaproteobacteria</taxon>
        <taxon>Vibrionales</taxon>
        <taxon>Vibrionaceae</taxon>
        <taxon>Photobacterium</taxon>
    </lineage>
</organism>
<dbReference type="PANTHER" id="PTHR42673">
    <property type="entry name" value="MALEYLACETOACETATE ISOMERASE"/>
    <property type="match status" value="1"/>
</dbReference>
<dbReference type="EMBL" id="PYMA01000001">
    <property type="protein sequence ID" value="PSW21980.1"/>
    <property type="molecule type" value="Genomic_DNA"/>
</dbReference>
<dbReference type="InterPro" id="IPR034330">
    <property type="entry name" value="GST_Zeta_C"/>
</dbReference>
<feature type="domain" description="GST N-terminal" evidence="2">
    <location>
        <begin position="1"/>
        <end position="80"/>
    </location>
</feature>
<dbReference type="FunFam" id="1.20.1050.10:FF:000017">
    <property type="entry name" value="Maleylacetoacetate isomerase"/>
    <property type="match status" value="1"/>
</dbReference>
<dbReference type="GO" id="GO:0005737">
    <property type="term" value="C:cytoplasm"/>
    <property type="evidence" value="ECO:0007669"/>
    <property type="project" value="InterPro"/>
</dbReference>
<sequence>MKLYDYFRSSAAYRVRITLNLKQIGWESVPVSLLKGEQSDPSYTDIAPAGLVPALDTGEHILTQSLAICEYLDEAFPDTPSVLPAGSLARAQCRSLAYQVGCDIHPLNNLRVLKYLTNELGVYEEQKQQWYHHWLHKGFAALEQQLKHQGTPFCCGDTPTLADICLVPQMYNAKRFNLPLSDYPTLVAIDKACNELEAFIAAHPDNAPQA</sequence>
<dbReference type="PROSITE" id="PS50404">
    <property type="entry name" value="GST_NTER"/>
    <property type="match status" value="1"/>
</dbReference>
<dbReference type="Pfam" id="PF13410">
    <property type="entry name" value="GST_C_2"/>
    <property type="match status" value="1"/>
</dbReference>
<dbReference type="GO" id="GO:0004364">
    <property type="term" value="F:glutathione transferase activity"/>
    <property type="evidence" value="ECO:0007669"/>
    <property type="project" value="TreeGrafter"/>
</dbReference>
<comment type="caution">
    <text evidence="4">The sequence shown here is derived from an EMBL/GenBank/DDBJ whole genome shotgun (WGS) entry which is preliminary data.</text>
</comment>
<dbReference type="CDD" id="cd03042">
    <property type="entry name" value="GST_N_Zeta"/>
    <property type="match status" value="1"/>
</dbReference>
<dbReference type="InterPro" id="IPR040079">
    <property type="entry name" value="Glutathione_S-Trfase"/>
</dbReference>